<dbReference type="SUPFAM" id="SSF48452">
    <property type="entry name" value="TPR-like"/>
    <property type="match status" value="1"/>
</dbReference>
<organism evidence="1 2">
    <name type="scientific">Pseudodesulfovibrio indicus</name>
    <dbReference type="NCBI Taxonomy" id="1716143"/>
    <lineage>
        <taxon>Bacteria</taxon>
        <taxon>Pseudomonadati</taxon>
        <taxon>Thermodesulfobacteriota</taxon>
        <taxon>Desulfovibrionia</taxon>
        <taxon>Desulfovibrionales</taxon>
        <taxon>Desulfovibrionaceae</taxon>
    </lineage>
</organism>
<reference evidence="1 2" key="1">
    <citation type="submission" date="2019-03" db="EMBL/GenBank/DDBJ databases">
        <title>Genomic Encyclopedia of Type Strains, Phase IV (KMG-IV): sequencing the most valuable type-strain genomes for metagenomic binning, comparative biology and taxonomic classification.</title>
        <authorList>
            <person name="Goeker M."/>
        </authorList>
    </citation>
    <scope>NUCLEOTIDE SEQUENCE [LARGE SCALE GENOMIC DNA]</scope>
    <source>
        <strain evidence="1 2">DSM 101483</strain>
    </source>
</reference>
<dbReference type="InterPro" id="IPR019734">
    <property type="entry name" value="TPR_rpt"/>
</dbReference>
<sequence>MMSMPETNQPRLNKTKDAPETIELAALGNALVEEGKLDEAERIFRQGALRFPDQVVFYERMARIATRKDQHEKASRICKHIVDRFPNLSDGYAWYADALLQEGKFEDAEKHLLFFQGTFPDLPESYERLARIYCEQGNFARALGYCKVLHRKSPHYASCPSSDANMFLEPLFKANFQKALNHGLTVSAFDAQKHINDRLTDLLVLTLFIDQQEETLKSLGKESALIPRNAPVPSIDHAIPRAVSIDIVPTVNLCLTKILHYYIKASFSSSQQNSYVFEDAPEVPLAKPLIGVVPDEPKTFEAKIVCSHKDHMALYDRSGRIIPQSVFFGFRFNDTLAHFPIPLPFFKPPRGKGEMELEQESVLFMWGWGGHYGHWMEQGLSVAWYLCNRPWDGKFMFPKALTHEWQFDTLELLNIHRDRIIHPDRPRMLRHVVIPEPSNVLYAYARECHREIYRFMARNALRAPVASLSQEAQRALQFDKIYFSRSDRSQADANGPAAKIKMRSTVGEHELERILQDNGFYVFHPHNFTETEKIHIINRARVMVFNEASSRYALAYCLNKPSVLVTGHTFSDINLQDQLADYPVKFYRYPIFSTDNADHRGLCVVNIPAFLEMLKSEGLLD</sequence>
<comment type="caution">
    <text evidence="1">The sequence shown here is derived from an EMBL/GenBank/DDBJ whole genome shotgun (WGS) entry which is preliminary data.</text>
</comment>
<dbReference type="SMART" id="SM00028">
    <property type="entry name" value="TPR"/>
    <property type="match status" value="3"/>
</dbReference>
<protein>
    <submittedName>
        <fullName evidence="1">Tetratricopeptide repeat protein</fullName>
    </submittedName>
</protein>
<name>A0AA94TQL9_9BACT</name>
<evidence type="ECO:0000313" key="1">
    <source>
        <dbReference type="EMBL" id="TDT89736.1"/>
    </source>
</evidence>
<dbReference type="EMBL" id="SOBK01000003">
    <property type="protein sequence ID" value="TDT89736.1"/>
    <property type="molecule type" value="Genomic_DNA"/>
</dbReference>
<proteinExistence type="predicted"/>
<dbReference type="Gene3D" id="1.25.40.10">
    <property type="entry name" value="Tetratricopeptide repeat domain"/>
    <property type="match status" value="1"/>
</dbReference>
<accession>A0AA94TQL9</accession>
<evidence type="ECO:0000313" key="2">
    <source>
        <dbReference type="Proteomes" id="UP000295506"/>
    </source>
</evidence>
<dbReference type="AlphaFoldDB" id="A0AA94TQL9"/>
<dbReference type="Proteomes" id="UP000295506">
    <property type="component" value="Unassembled WGS sequence"/>
</dbReference>
<dbReference type="InterPro" id="IPR011990">
    <property type="entry name" value="TPR-like_helical_dom_sf"/>
</dbReference>
<dbReference type="Pfam" id="PF13432">
    <property type="entry name" value="TPR_16"/>
    <property type="match status" value="1"/>
</dbReference>
<gene>
    <name evidence="1" type="ORF">EDC59_10330</name>
</gene>